<evidence type="ECO:0000313" key="4">
    <source>
        <dbReference type="Proteomes" id="UP000006375"/>
    </source>
</evidence>
<feature type="region of interest" description="Disordered" evidence="1">
    <location>
        <begin position="197"/>
        <end position="223"/>
    </location>
</feature>
<keyword evidence="4" id="KW-1185">Reference proteome</keyword>
<dbReference type="KEGG" id="gox:GOX2433"/>
<dbReference type="InterPro" id="IPR006531">
    <property type="entry name" value="Gp5/Vgr_OB"/>
</dbReference>
<dbReference type="STRING" id="290633.GOX2433"/>
<dbReference type="Gene3D" id="2.40.50.230">
    <property type="entry name" value="Gp5 N-terminal domain"/>
    <property type="match status" value="1"/>
</dbReference>
<dbReference type="RefSeq" id="WP_011253932.1">
    <property type="nucleotide sequence ID" value="NC_006677.1"/>
</dbReference>
<evidence type="ECO:0000256" key="1">
    <source>
        <dbReference type="SAM" id="MobiDB-lite"/>
    </source>
</evidence>
<evidence type="ECO:0000313" key="3">
    <source>
        <dbReference type="EMBL" id="AAW62164.1"/>
    </source>
</evidence>
<dbReference type="HOGENOM" id="CLU_1238757_0_0_5"/>
<dbReference type="Proteomes" id="UP000006375">
    <property type="component" value="Chromosome"/>
</dbReference>
<dbReference type="eggNOG" id="COG4540">
    <property type="taxonomic scope" value="Bacteria"/>
</dbReference>
<feature type="domain" description="Gp5/Type VI secretion system Vgr protein OB-fold" evidence="2">
    <location>
        <begin position="22"/>
        <end position="90"/>
    </location>
</feature>
<gene>
    <name evidence="3" type="ordered locus">GOX2433</name>
</gene>
<evidence type="ECO:0000259" key="2">
    <source>
        <dbReference type="Pfam" id="PF04717"/>
    </source>
</evidence>
<sequence length="223" mass="22471">MTDGATRGVIAGSLNRIPQPVLGLVSAVDPVTHSCKVLIQPDETETGWLPFMSLAVGDLRISAPPHVGQQVQVLPQEGDAEHNVVTGSLFDDIVGAPVSPATGEVAQPGEMLIQTGCGAPPQDTTVRTAGAATSGAPYWHITPAVLYFGAGTVSGSVRNGSFVVKVGSCVMTLSASGLAITGGTITTDGNVVAQGDVKTSEHSLKSHVHTNGNDGADTGGPVG</sequence>
<reference evidence="3 4" key="1">
    <citation type="journal article" date="2005" name="Nat. Biotechnol.">
        <title>Complete genome sequence of the acetic acid bacterium Gluconobacter oxydans.</title>
        <authorList>
            <person name="Prust C."/>
            <person name="Hoffmeister M."/>
            <person name="Liesegang H."/>
            <person name="Wiezer A."/>
            <person name="Fricke W.F."/>
            <person name="Ehrenreich A."/>
            <person name="Gottschalk G."/>
            <person name="Deppenmeier U."/>
        </authorList>
    </citation>
    <scope>NUCLEOTIDE SEQUENCE [LARGE SCALE GENOMIC DNA]</scope>
    <source>
        <strain evidence="3 4">621H</strain>
    </source>
</reference>
<protein>
    <submittedName>
        <fullName evidence="3">Phage-related baseplate assembly protein</fullName>
    </submittedName>
</protein>
<accession>Q5FN83</accession>
<name>Q5FN83_GLUOX</name>
<dbReference type="Pfam" id="PF04717">
    <property type="entry name" value="Phage_base_V"/>
    <property type="match status" value="1"/>
</dbReference>
<dbReference type="InterPro" id="IPR037026">
    <property type="entry name" value="Vgr_OB-fold_dom_sf"/>
</dbReference>
<organism evidence="3 4">
    <name type="scientific">Gluconobacter oxydans (strain 621H)</name>
    <name type="common">Gluconobacter suboxydans</name>
    <dbReference type="NCBI Taxonomy" id="290633"/>
    <lineage>
        <taxon>Bacteria</taxon>
        <taxon>Pseudomonadati</taxon>
        <taxon>Pseudomonadota</taxon>
        <taxon>Alphaproteobacteria</taxon>
        <taxon>Acetobacterales</taxon>
        <taxon>Acetobacteraceae</taxon>
        <taxon>Gluconobacter</taxon>
    </lineage>
</organism>
<dbReference type="AlphaFoldDB" id="Q5FN83"/>
<proteinExistence type="predicted"/>
<dbReference type="EMBL" id="CP000009">
    <property type="protein sequence ID" value="AAW62164.1"/>
    <property type="molecule type" value="Genomic_DNA"/>
</dbReference>